<feature type="region of interest" description="Disordered" evidence="7">
    <location>
        <begin position="494"/>
        <end position="529"/>
    </location>
</feature>
<reference evidence="8 9" key="1">
    <citation type="journal article" date="2021" name="Elife">
        <title>Chloroplast acquisition without the gene transfer in kleptoplastic sea slugs, Plakobranchus ocellatus.</title>
        <authorList>
            <person name="Maeda T."/>
            <person name="Takahashi S."/>
            <person name="Yoshida T."/>
            <person name="Shimamura S."/>
            <person name="Takaki Y."/>
            <person name="Nagai Y."/>
            <person name="Toyoda A."/>
            <person name="Suzuki Y."/>
            <person name="Arimoto A."/>
            <person name="Ishii H."/>
            <person name="Satoh N."/>
            <person name="Nishiyama T."/>
            <person name="Hasebe M."/>
            <person name="Maruyama T."/>
            <person name="Minagawa J."/>
            <person name="Obokata J."/>
            <person name="Shigenobu S."/>
        </authorList>
    </citation>
    <scope>NUCLEOTIDE SEQUENCE [LARGE SCALE GENOMIC DNA]</scope>
</reference>
<name>A0AAV3YNL3_9GAST</name>
<evidence type="ECO:0000256" key="6">
    <source>
        <dbReference type="ARBA" id="ARBA00023328"/>
    </source>
</evidence>
<dbReference type="EMBL" id="BLXT01001270">
    <property type="protein sequence ID" value="GFN83937.1"/>
    <property type="molecule type" value="Genomic_DNA"/>
</dbReference>
<protein>
    <submittedName>
        <fullName evidence="8">Centromere protein i</fullName>
    </submittedName>
</protein>
<proteinExistence type="inferred from homology"/>
<comment type="similarity">
    <text evidence="3">Belongs to the CENP-I/CTF3 family.</text>
</comment>
<evidence type="ECO:0000256" key="3">
    <source>
        <dbReference type="ARBA" id="ARBA00005470"/>
    </source>
</evidence>
<keyword evidence="6" id="KW-0137">Centromere</keyword>
<evidence type="ECO:0000256" key="1">
    <source>
        <dbReference type="ARBA" id="ARBA00004123"/>
    </source>
</evidence>
<dbReference type="GO" id="GO:0000939">
    <property type="term" value="C:inner kinetochore"/>
    <property type="evidence" value="ECO:0007669"/>
    <property type="project" value="TreeGrafter"/>
</dbReference>
<dbReference type="AlphaFoldDB" id="A0AAV3YNL3"/>
<dbReference type="PANTHER" id="PTHR48208">
    <property type="entry name" value="CENTROMERE PROTEIN I"/>
    <property type="match status" value="1"/>
</dbReference>
<evidence type="ECO:0000313" key="9">
    <source>
        <dbReference type="Proteomes" id="UP000735302"/>
    </source>
</evidence>
<feature type="compositionally biased region" description="Low complexity" evidence="7">
    <location>
        <begin position="494"/>
        <end position="503"/>
    </location>
</feature>
<dbReference type="PANTHER" id="PTHR48208:SF2">
    <property type="entry name" value="CENTROMERE PROTEIN I"/>
    <property type="match status" value="1"/>
</dbReference>
<keyword evidence="5" id="KW-0539">Nucleus</keyword>
<evidence type="ECO:0000256" key="4">
    <source>
        <dbReference type="ARBA" id="ARBA00022454"/>
    </source>
</evidence>
<sequence length="789" mass="89556">MSAYTRGKALEESVSQGMEPPESPTKQQEKRLEKALHMLTHLDKTTSLRGNIQFHLTLDNLIQVAMSHGLSQDQLTTLITVIGSQNPKLTQVIRCKLVKCLIPSYKVPQAAVVKVFHIIAANVLANPTNLHSLLLRWVLLVFDHLDGYDRLHRLYGLVFSFIDSVRLLPHACQLLFLLTRREDVVLFRVQKLLDLIRLQGPEPCIMGLLMIYKVYCPHLVTIRLNYGNKVFFKNHDSTWRATIEAVVGQARAGEHWEEKDEDVRTAEKRRERVQRRRGAKRQKLIVPDVHAAMQEVEEEEDLPDEHTHTTSARVPYVQIDTFTSFLENLDKIEYPSQVSAVLQDSQLQLLMMCDPDPVAMARLSLWIQHLFAFGFKKTDEESKQNEELLKMLLHFAQNVQGLPVLEAFLCNYLPTWDGRRYAPVILCLISCLKPSTGGWDELYFDILQPVLRLYYSSDVYLKVGLVSSLTKLLHNWATLFSQSEKSATTASAAISKSKPSSSKGEGQAEASKSVLSEDSAREADRSSVREADQSSVRDLIIYLIKCLDTALVLGLRMEGDHLLLQRAALEFVEKISELYSKFSLPLICFPTRLFYRLLLSDCPATLALVCSCVNMFRSSITTLREAGQRSAGQSMQYMLFDTVSSFPTHGDDVGQSPGSVSHKLGLDAFNSVLLDVMGILWQGRMFSQRKRLHSSMCMDYRLPKHIEPTLHSKALTVFQGPAFLGLAYKFLSEAQGTESKVHPTQIEKFKEIYLQFLDREGFPQFKELVDMNLKSRKPAEQGFEDSVRP</sequence>
<dbReference type="Proteomes" id="UP000735302">
    <property type="component" value="Unassembled WGS sequence"/>
</dbReference>
<dbReference type="GO" id="GO:0034080">
    <property type="term" value="P:CENP-A containing chromatin assembly"/>
    <property type="evidence" value="ECO:0007669"/>
    <property type="project" value="TreeGrafter"/>
</dbReference>
<feature type="compositionally biased region" description="Basic and acidic residues" evidence="7">
    <location>
        <begin position="518"/>
        <end position="529"/>
    </location>
</feature>
<evidence type="ECO:0000313" key="8">
    <source>
        <dbReference type="EMBL" id="GFN83937.1"/>
    </source>
</evidence>
<evidence type="ECO:0000256" key="7">
    <source>
        <dbReference type="SAM" id="MobiDB-lite"/>
    </source>
</evidence>
<keyword evidence="9" id="KW-1185">Reference proteome</keyword>
<dbReference type="GO" id="GO:0005634">
    <property type="term" value="C:nucleus"/>
    <property type="evidence" value="ECO:0007669"/>
    <property type="project" value="UniProtKB-SubCell"/>
</dbReference>
<dbReference type="GO" id="GO:0000070">
    <property type="term" value="P:mitotic sister chromatid segregation"/>
    <property type="evidence" value="ECO:0007669"/>
    <property type="project" value="TreeGrafter"/>
</dbReference>
<dbReference type="CDD" id="cd22647">
    <property type="entry name" value="CTF3_NTD_HEAT"/>
    <property type="match status" value="1"/>
</dbReference>
<accession>A0AAV3YNL3</accession>
<feature type="region of interest" description="Disordered" evidence="7">
    <location>
        <begin position="1"/>
        <end position="28"/>
    </location>
</feature>
<keyword evidence="4" id="KW-0158">Chromosome</keyword>
<evidence type="ECO:0000256" key="5">
    <source>
        <dbReference type="ARBA" id="ARBA00023242"/>
    </source>
</evidence>
<dbReference type="InterPro" id="IPR012485">
    <property type="entry name" value="CENP-I"/>
</dbReference>
<gene>
    <name evidence="8" type="ORF">PoB_001044300</name>
</gene>
<dbReference type="Pfam" id="PF07778">
    <property type="entry name" value="CENP-I"/>
    <property type="match status" value="1"/>
</dbReference>
<comment type="caution">
    <text evidence="8">The sequence shown here is derived from an EMBL/GenBank/DDBJ whole genome shotgun (WGS) entry which is preliminary data.</text>
</comment>
<organism evidence="8 9">
    <name type="scientific">Plakobranchus ocellatus</name>
    <dbReference type="NCBI Taxonomy" id="259542"/>
    <lineage>
        <taxon>Eukaryota</taxon>
        <taxon>Metazoa</taxon>
        <taxon>Spiralia</taxon>
        <taxon>Lophotrochozoa</taxon>
        <taxon>Mollusca</taxon>
        <taxon>Gastropoda</taxon>
        <taxon>Heterobranchia</taxon>
        <taxon>Euthyneura</taxon>
        <taxon>Panpulmonata</taxon>
        <taxon>Sacoglossa</taxon>
        <taxon>Placobranchoidea</taxon>
        <taxon>Plakobranchidae</taxon>
        <taxon>Plakobranchus</taxon>
    </lineage>
</organism>
<comment type="subcellular location">
    <subcellularLocation>
        <location evidence="2">Chromosome</location>
        <location evidence="2">Centromere</location>
    </subcellularLocation>
    <subcellularLocation>
        <location evidence="1">Nucleus</location>
    </subcellularLocation>
</comment>
<evidence type="ECO:0000256" key="2">
    <source>
        <dbReference type="ARBA" id="ARBA00004584"/>
    </source>
</evidence>